<dbReference type="RefSeq" id="WP_344003463.1">
    <property type="nucleotide sequence ID" value="NZ_BAAAMY010000001.1"/>
</dbReference>
<protein>
    <recommendedName>
        <fullName evidence="5">PH domain-containing protein</fullName>
    </recommendedName>
</protein>
<evidence type="ECO:0000256" key="2">
    <source>
        <dbReference type="SAM" id="Phobius"/>
    </source>
</evidence>
<comment type="caution">
    <text evidence="3">The sequence shown here is derived from an EMBL/GenBank/DDBJ whole genome shotgun (WGS) entry which is preliminary data.</text>
</comment>
<sequence length="202" mass="21941">MTAEHDGEPGPERVGPPDLDALADRLEAASRRRAEPVEPHHVRSRGQRSYVVRLLLGALVVVATMQLLGVPLTAYAWVAVPLVLLPLVLVAAGRGRSLFHVDDGGLTVPAAGTRPQRHWPWSELLEVGWLPDGHDAVLVLRPRQPLHGAERTAPWRLDAAVYGDEARAAVRDRLLHACGRHGVHFSEDRAALGTAPPGSPYR</sequence>
<reference evidence="4" key="1">
    <citation type="journal article" date="2019" name="Int. J. Syst. Evol. Microbiol.">
        <title>The Global Catalogue of Microorganisms (GCM) 10K type strain sequencing project: providing services to taxonomists for standard genome sequencing and annotation.</title>
        <authorList>
            <consortium name="The Broad Institute Genomics Platform"/>
            <consortium name="The Broad Institute Genome Sequencing Center for Infectious Disease"/>
            <person name="Wu L."/>
            <person name="Ma J."/>
        </authorList>
    </citation>
    <scope>NUCLEOTIDE SEQUENCE [LARGE SCALE GENOMIC DNA]</scope>
    <source>
        <strain evidence="4">JCM 14046</strain>
    </source>
</reference>
<evidence type="ECO:0000256" key="1">
    <source>
        <dbReference type="SAM" id="MobiDB-lite"/>
    </source>
</evidence>
<feature type="region of interest" description="Disordered" evidence="1">
    <location>
        <begin position="1"/>
        <end position="20"/>
    </location>
</feature>
<dbReference type="Proteomes" id="UP001501612">
    <property type="component" value="Unassembled WGS sequence"/>
</dbReference>
<feature type="transmembrane region" description="Helical" evidence="2">
    <location>
        <begin position="74"/>
        <end position="92"/>
    </location>
</feature>
<dbReference type="EMBL" id="BAAAMY010000001">
    <property type="protein sequence ID" value="GAA1907815.1"/>
    <property type="molecule type" value="Genomic_DNA"/>
</dbReference>
<organism evidence="3 4">
    <name type="scientific">Nocardioides lentus</name>
    <dbReference type="NCBI Taxonomy" id="338077"/>
    <lineage>
        <taxon>Bacteria</taxon>
        <taxon>Bacillati</taxon>
        <taxon>Actinomycetota</taxon>
        <taxon>Actinomycetes</taxon>
        <taxon>Propionibacteriales</taxon>
        <taxon>Nocardioidaceae</taxon>
        <taxon>Nocardioides</taxon>
    </lineage>
</organism>
<keyword evidence="2" id="KW-0812">Transmembrane</keyword>
<evidence type="ECO:0000313" key="4">
    <source>
        <dbReference type="Proteomes" id="UP001501612"/>
    </source>
</evidence>
<proteinExistence type="predicted"/>
<evidence type="ECO:0000313" key="3">
    <source>
        <dbReference type="EMBL" id="GAA1907815.1"/>
    </source>
</evidence>
<keyword evidence="4" id="KW-1185">Reference proteome</keyword>
<keyword evidence="2" id="KW-1133">Transmembrane helix</keyword>
<feature type="compositionally biased region" description="Basic and acidic residues" evidence="1">
    <location>
        <begin position="1"/>
        <end position="11"/>
    </location>
</feature>
<name>A0ABP5A9F7_9ACTN</name>
<evidence type="ECO:0008006" key="5">
    <source>
        <dbReference type="Google" id="ProtNLM"/>
    </source>
</evidence>
<feature type="transmembrane region" description="Helical" evidence="2">
    <location>
        <begin position="50"/>
        <end position="68"/>
    </location>
</feature>
<accession>A0ABP5A9F7</accession>
<gene>
    <name evidence="3" type="ORF">GCM10009737_05860</name>
</gene>
<keyword evidence="2" id="KW-0472">Membrane</keyword>